<dbReference type="Pfam" id="PF09380">
    <property type="entry name" value="FERM_C"/>
    <property type="match status" value="1"/>
</dbReference>
<dbReference type="Gene3D" id="6.10.360.10">
    <property type="match status" value="1"/>
</dbReference>
<dbReference type="InterPro" id="IPR018979">
    <property type="entry name" value="FERM_N"/>
</dbReference>
<feature type="region of interest" description="Disordered" evidence="4">
    <location>
        <begin position="410"/>
        <end position="497"/>
    </location>
</feature>
<dbReference type="Pfam" id="PF00769">
    <property type="entry name" value="ERM_C"/>
    <property type="match status" value="1"/>
</dbReference>
<evidence type="ECO:0000313" key="7">
    <source>
        <dbReference type="Proteomes" id="UP000472267"/>
    </source>
</evidence>
<dbReference type="Pfam" id="PF00373">
    <property type="entry name" value="FERM_M"/>
    <property type="match status" value="1"/>
</dbReference>
<dbReference type="InterPro" id="IPR035963">
    <property type="entry name" value="FERM_2"/>
</dbReference>
<dbReference type="AlphaFoldDB" id="A0A672G4S0"/>
<feature type="compositionally biased region" description="Basic and acidic residues" evidence="4">
    <location>
        <begin position="410"/>
        <end position="422"/>
    </location>
</feature>
<dbReference type="SUPFAM" id="SSF47031">
    <property type="entry name" value="Second domain of FERM"/>
    <property type="match status" value="1"/>
</dbReference>
<dbReference type="InterPro" id="IPR008954">
    <property type="entry name" value="Moesin_tail_sf"/>
</dbReference>
<accession>A0A672G4S0</accession>
<evidence type="ECO:0000256" key="1">
    <source>
        <dbReference type="ARBA" id="ARBA00004202"/>
    </source>
</evidence>
<dbReference type="CDD" id="cd17187">
    <property type="entry name" value="FERM_F1_ERM"/>
    <property type="match status" value="1"/>
</dbReference>
<dbReference type="PRINTS" id="PR00661">
    <property type="entry name" value="ERMFAMILY"/>
</dbReference>
<dbReference type="InterPro" id="IPR000798">
    <property type="entry name" value="Ez/rad/moesin-like"/>
</dbReference>
<feature type="region of interest" description="Disordered" evidence="4">
    <location>
        <begin position="363"/>
        <end position="389"/>
    </location>
</feature>
<dbReference type="CDD" id="cd14473">
    <property type="entry name" value="FERM_B-lobe"/>
    <property type="match status" value="1"/>
</dbReference>
<dbReference type="PIRSF" id="PIRSF002305">
    <property type="entry name" value="ERM"/>
    <property type="match status" value="1"/>
</dbReference>
<feature type="region of interest" description="Disordered" evidence="4">
    <location>
        <begin position="279"/>
        <end position="317"/>
    </location>
</feature>
<sequence>KCEEQKLIQASCPCFFSQINVRVTTMDAELEFAVQPNTTGKQLFDQVVKTVGLREVWFFGLQYADSKGYITWLKLNKKVTAQDVKKENPLQFKFRAKFFPEDVSEELIQDITQKLFFLQVKEAILNDENYCPPETAVLLASYAVQAKYTDYNKDVHKPGYLTHDRLLPQRVLEQHKLTKEQWEDRIQTWHEEHRGMLREESMMEYLKIAQDLEMYGVNYFEIKNKKGTQLWLGVDALGLNVYEHEDKLTPKIGFPWSEIRNISFNDKKFLIKPIDKKAPVTVHEEEEPEHRRALSAQLENEKKKREHAEKEKERIEREKEELMERLRQIEEQTMKAQRELEEQTRWALELEQERRRAREEAERLERERRAAEEAKAELAKQAADQQKNQEQLAAELAEFTAKIALLEDAKRKKEDEANEWQHKALSAQEDLEKTKVELKSAMTPAPTTHHESEHDEQDENHAEASAELSNEGVSQLDLRSEEERVTEAQKNERVKKQLQTLSSELAQARDETKKTQNDVLHAENVKAGRDKYKTLRQIRQGNTKQRIDEFESM</sequence>
<dbReference type="Gene3D" id="2.30.29.30">
    <property type="entry name" value="Pleckstrin-homology domain (PH domain)/Phosphotyrosine-binding domain (PTB)"/>
    <property type="match status" value="1"/>
</dbReference>
<feature type="compositionally biased region" description="Basic and acidic residues" evidence="4">
    <location>
        <begin position="478"/>
        <end position="495"/>
    </location>
</feature>
<dbReference type="InterPro" id="IPR011993">
    <property type="entry name" value="PH-like_dom_sf"/>
</dbReference>
<evidence type="ECO:0000313" key="6">
    <source>
        <dbReference type="Ensembl" id="ENSSFAP00005011995.1"/>
    </source>
</evidence>
<keyword evidence="3" id="KW-0472">Membrane</keyword>
<proteinExistence type="predicted"/>
<keyword evidence="7" id="KW-1185">Reference proteome</keyword>
<evidence type="ECO:0000256" key="2">
    <source>
        <dbReference type="ARBA" id="ARBA00022475"/>
    </source>
</evidence>
<dbReference type="SUPFAM" id="SSF54236">
    <property type="entry name" value="Ubiquitin-like"/>
    <property type="match status" value="1"/>
</dbReference>
<protein>
    <submittedName>
        <fullName evidence="6">Radixin</fullName>
    </submittedName>
</protein>
<comment type="subcellular location">
    <subcellularLocation>
        <location evidence="1">Cell membrane</location>
        <topology evidence="1">Peripheral membrane protein</topology>
    </subcellularLocation>
</comment>
<evidence type="ECO:0000256" key="4">
    <source>
        <dbReference type="SAM" id="MobiDB-lite"/>
    </source>
</evidence>
<evidence type="ECO:0000259" key="5">
    <source>
        <dbReference type="PROSITE" id="PS50057"/>
    </source>
</evidence>
<dbReference type="InterPro" id="IPR014352">
    <property type="entry name" value="FERM/acyl-CoA-bd_prot_sf"/>
</dbReference>
<dbReference type="PANTHER" id="PTHR23281">
    <property type="entry name" value="MERLIN/MOESIN/EZRIN/RADIXIN"/>
    <property type="match status" value="1"/>
</dbReference>
<dbReference type="Pfam" id="PF09379">
    <property type="entry name" value="FERM_N"/>
    <property type="match status" value="1"/>
</dbReference>
<dbReference type="Pfam" id="PF20492">
    <property type="entry name" value="ERM_helical"/>
    <property type="match status" value="1"/>
</dbReference>
<dbReference type="InterPro" id="IPR046810">
    <property type="entry name" value="ERM_helical"/>
</dbReference>
<dbReference type="GO" id="GO:0005886">
    <property type="term" value="C:plasma membrane"/>
    <property type="evidence" value="ECO:0007669"/>
    <property type="project" value="UniProtKB-SubCell"/>
</dbReference>
<organism evidence="6 7">
    <name type="scientific">Salarias fasciatus</name>
    <name type="common">Jewelled blenny</name>
    <name type="synonym">Blennius fasciatus</name>
    <dbReference type="NCBI Taxonomy" id="181472"/>
    <lineage>
        <taxon>Eukaryota</taxon>
        <taxon>Metazoa</taxon>
        <taxon>Chordata</taxon>
        <taxon>Craniata</taxon>
        <taxon>Vertebrata</taxon>
        <taxon>Euteleostomi</taxon>
        <taxon>Actinopterygii</taxon>
        <taxon>Neopterygii</taxon>
        <taxon>Teleostei</taxon>
        <taxon>Neoteleostei</taxon>
        <taxon>Acanthomorphata</taxon>
        <taxon>Ovalentaria</taxon>
        <taxon>Blenniimorphae</taxon>
        <taxon>Blenniiformes</taxon>
        <taxon>Blennioidei</taxon>
        <taxon>Blenniidae</taxon>
        <taxon>Salariinae</taxon>
        <taxon>Salarias</taxon>
    </lineage>
</organism>
<gene>
    <name evidence="6" type="primary">LOC115383944</name>
</gene>
<dbReference type="Gene3D" id="1.20.80.10">
    <property type="match status" value="1"/>
</dbReference>
<dbReference type="InterPro" id="IPR011259">
    <property type="entry name" value="ERM_C_dom"/>
</dbReference>
<dbReference type="PROSITE" id="PS00661">
    <property type="entry name" value="FERM_2"/>
    <property type="match status" value="1"/>
</dbReference>
<dbReference type="SMART" id="SM00295">
    <property type="entry name" value="B41"/>
    <property type="match status" value="1"/>
</dbReference>
<dbReference type="InterPro" id="IPR011174">
    <property type="entry name" value="ERM"/>
</dbReference>
<evidence type="ECO:0000256" key="3">
    <source>
        <dbReference type="ARBA" id="ARBA00023136"/>
    </source>
</evidence>
<dbReference type="InterPro" id="IPR019747">
    <property type="entry name" value="FERM_CS"/>
</dbReference>
<dbReference type="InterPro" id="IPR029071">
    <property type="entry name" value="Ubiquitin-like_domsf"/>
</dbReference>
<dbReference type="FunFam" id="1.20.80.10:FF:000002">
    <property type="entry name" value="radixin isoform X1"/>
    <property type="match status" value="1"/>
</dbReference>
<feature type="compositionally biased region" description="Basic and acidic residues" evidence="4">
    <location>
        <begin position="363"/>
        <end position="378"/>
    </location>
</feature>
<dbReference type="PROSITE" id="PS50057">
    <property type="entry name" value="FERM_3"/>
    <property type="match status" value="1"/>
</dbReference>
<dbReference type="PROSITE" id="PS00660">
    <property type="entry name" value="FERM_1"/>
    <property type="match status" value="1"/>
</dbReference>
<dbReference type="FunFam" id="3.10.20.90:FF:000013">
    <property type="entry name" value="radixin isoform X1"/>
    <property type="match status" value="1"/>
</dbReference>
<dbReference type="InterPro" id="IPR019748">
    <property type="entry name" value="FERM_central"/>
</dbReference>
<feature type="compositionally biased region" description="Basic and acidic residues" evidence="4">
    <location>
        <begin position="299"/>
        <end position="317"/>
    </location>
</feature>
<dbReference type="GO" id="GO:0003779">
    <property type="term" value="F:actin binding"/>
    <property type="evidence" value="ECO:0007669"/>
    <property type="project" value="InterPro"/>
</dbReference>
<dbReference type="InterPro" id="IPR019749">
    <property type="entry name" value="Band_41_domain"/>
</dbReference>
<dbReference type="InterPro" id="IPR018980">
    <property type="entry name" value="FERM_PH-like_C"/>
</dbReference>
<keyword evidence="2" id="KW-1003">Cell membrane</keyword>
<dbReference type="SUPFAM" id="SSF50729">
    <property type="entry name" value="PH domain-like"/>
    <property type="match status" value="1"/>
</dbReference>
<dbReference type="PRINTS" id="PR00935">
    <property type="entry name" value="BAND41"/>
</dbReference>
<dbReference type="Gene3D" id="3.10.20.90">
    <property type="entry name" value="Phosphatidylinositol 3-kinase Catalytic Subunit, Chain A, domain 1"/>
    <property type="match status" value="1"/>
</dbReference>
<dbReference type="SMART" id="SM01196">
    <property type="entry name" value="FERM_C"/>
    <property type="match status" value="1"/>
</dbReference>
<dbReference type="InterPro" id="IPR000299">
    <property type="entry name" value="FERM_domain"/>
</dbReference>
<reference evidence="6" key="2">
    <citation type="submission" date="2025-09" db="UniProtKB">
        <authorList>
            <consortium name="Ensembl"/>
        </authorList>
    </citation>
    <scope>IDENTIFICATION</scope>
</reference>
<dbReference type="Proteomes" id="UP000472267">
    <property type="component" value="Unassembled WGS sequence"/>
</dbReference>
<dbReference type="Ensembl" id="ENSSFAT00005012499.1">
    <property type="protein sequence ID" value="ENSSFAP00005011995.1"/>
    <property type="gene ID" value="ENSSFAG00005003778.1"/>
</dbReference>
<name>A0A672G4S0_SALFA</name>
<feature type="compositionally biased region" description="Basic and acidic residues" evidence="4">
    <location>
        <begin position="448"/>
        <end position="464"/>
    </location>
</feature>
<feature type="domain" description="FERM" evidence="5">
    <location>
        <begin position="19"/>
        <end position="306"/>
    </location>
</feature>
<dbReference type="SUPFAM" id="SSF48678">
    <property type="entry name" value="Moesin tail domain"/>
    <property type="match status" value="1"/>
</dbReference>
<reference evidence="6" key="1">
    <citation type="submission" date="2025-08" db="UniProtKB">
        <authorList>
            <consortium name="Ensembl"/>
        </authorList>
    </citation>
    <scope>IDENTIFICATION</scope>
</reference>